<feature type="compositionally biased region" description="Polar residues" evidence="1">
    <location>
        <begin position="76"/>
        <end position="98"/>
    </location>
</feature>
<comment type="caution">
    <text evidence="3">The sequence shown here is derived from an EMBL/GenBank/DDBJ whole genome shotgun (WGS) entry which is preliminary data.</text>
</comment>
<name>A0A8S9TZZ7_PHYIN</name>
<dbReference type="AlphaFoldDB" id="A0A8S9TZZ7"/>
<dbReference type="EMBL" id="JAACNO010002565">
    <property type="protein sequence ID" value="KAF4132234.1"/>
    <property type="molecule type" value="Genomic_DNA"/>
</dbReference>
<dbReference type="SUPFAM" id="SSF55486">
    <property type="entry name" value="Metalloproteases ('zincins'), catalytic domain"/>
    <property type="match status" value="1"/>
</dbReference>
<evidence type="ECO:0000256" key="2">
    <source>
        <dbReference type="SAM" id="SignalP"/>
    </source>
</evidence>
<feature type="chain" id="PRO_5035940152" description="Neutral zinc metallopeptidase, Zn-binding site" evidence="2">
    <location>
        <begin position="20"/>
        <end position="692"/>
    </location>
</feature>
<feature type="compositionally biased region" description="Low complexity" evidence="1">
    <location>
        <begin position="362"/>
        <end position="388"/>
    </location>
</feature>
<reference evidence="3" key="1">
    <citation type="submission" date="2020-03" db="EMBL/GenBank/DDBJ databases">
        <title>Hybrid Assembly of Korean Phytophthora infestans isolates.</title>
        <authorList>
            <person name="Prokchorchik M."/>
            <person name="Lee Y."/>
            <person name="Seo J."/>
            <person name="Cho J.-H."/>
            <person name="Park Y.-E."/>
            <person name="Jang D.-C."/>
            <person name="Im J.-S."/>
            <person name="Choi J.-G."/>
            <person name="Park H.-J."/>
            <person name="Lee G.-B."/>
            <person name="Lee Y.-G."/>
            <person name="Hong S.-Y."/>
            <person name="Cho K."/>
            <person name="Sohn K.H."/>
        </authorList>
    </citation>
    <scope>NUCLEOTIDE SEQUENCE</scope>
    <source>
        <strain evidence="3">KR_2_A2</strain>
    </source>
</reference>
<keyword evidence="2" id="KW-0732">Signal</keyword>
<feature type="compositionally biased region" description="Polar residues" evidence="1">
    <location>
        <begin position="274"/>
        <end position="288"/>
    </location>
</feature>
<organism evidence="3 4">
    <name type="scientific">Phytophthora infestans</name>
    <name type="common">Potato late blight agent</name>
    <name type="synonym">Botrytis infestans</name>
    <dbReference type="NCBI Taxonomy" id="4787"/>
    <lineage>
        <taxon>Eukaryota</taxon>
        <taxon>Sar</taxon>
        <taxon>Stramenopiles</taxon>
        <taxon>Oomycota</taxon>
        <taxon>Peronosporomycetes</taxon>
        <taxon>Peronosporales</taxon>
        <taxon>Peronosporaceae</taxon>
        <taxon>Phytophthora</taxon>
    </lineage>
</organism>
<dbReference type="PANTHER" id="PTHR35606:SF4">
    <property type="entry name" value="CELLULOSE-BINDING FAMILY II PROTEIN"/>
    <property type="match status" value="1"/>
</dbReference>
<gene>
    <name evidence="3" type="ORF">GN958_ATG18569</name>
</gene>
<protein>
    <recommendedName>
        <fullName evidence="5">Neutral zinc metallopeptidase, Zn-binding site</fullName>
    </recommendedName>
</protein>
<evidence type="ECO:0000313" key="4">
    <source>
        <dbReference type="Proteomes" id="UP000704712"/>
    </source>
</evidence>
<feature type="compositionally biased region" description="Low complexity" evidence="1">
    <location>
        <begin position="333"/>
        <end position="352"/>
    </location>
</feature>
<proteinExistence type="predicted"/>
<feature type="compositionally biased region" description="Low complexity" evidence="1">
    <location>
        <begin position="314"/>
        <end position="326"/>
    </location>
</feature>
<feature type="region of interest" description="Disordered" evidence="1">
    <location>
        <begin position="60"/>
        <end position="394"/>
    </location>
</feature>
<evidence type="ECO:0000256" key="1">
    <source>
        <dbReference type="SAM" id="MobiDB-lite"/>
    </source>
</evidence>
<accession>A0A8S9TZZ7</accession>
<feature type="compositionally biased region" description="Low complexity" evidence="1">
    <location>
        <begin position="223"/>
        <end position="236"/>
    </location>
</feature>
<evidence type="ECO:0008006" key="5">
    <source>
        <dbReference type="Google" id="ProtNLM"/>
    </source>
</evidence>
<sequence length="692" mass="72775">MSPLPHVLVVATLAASSSAFDFGGGDDVEQKAGTVAPGVTTDSLTPTFDNNGVGDFGVPTQLKNPTHSGAGGQGWSSGEWTGTGNQGWPQQASWSSNPGGHKGQQGWPPNFGGDQGQMNWPSPPGGGDQGQKGRPSSPGGDLGHIGYPPNPVADSGQMGWPTNAGGDKGQPGWPANGGSAQGWGTLGVDCSGSTGDGRTPPGGEHDWGTLGVDCSGSTGSAGGWQQPGEGQGWTPPSGDQGWGTLGVDCSGSSEGGWAPPSGEEGSGALGVDCSGSNAGGSTPETISPGSIAGGGSEETPAGSASIVPTPPSASSELESQGSLPSSGSGGDLGLSEATQTESSTPTESSVAADADQKFTLRSSTTATTSDDTTQQQYEGQEQQQQQGEKTAGGDVVQSMSVWGAPVVASTGTNLTSAKPSFGKITSKAGGCVVAKPTEYISEKYLDWVWQNRIGPNAKPKQNVNWNVMASRNFLMDKLVHNKGSINYCVRWDSSTNLEKSVASKFQGILERHYNKWNKWLEGYNCWPFKKLKVNMVGWATKDKAQLEWTDDSLGPVYEGSVDSEGVPQCPDECYRFYDNVNNRWSDTSSCTGEPFDVSFWLNDKIPYGFGYDWGQEVSLNDTMDNLYDENIMFIGHEIGHGFGLPDFYGLETKPSKDFPNSIMMAYSSTTITPSDGWMLRRVLDRVRSRYNF</sequence>
<evidence type="ECO:0000313" key="3">
    <source>
        <dbReference type="EMBL" id="KAF4132234.1"/>
    </source>
</evidence>
<dbReference type="PANTHER" id="PTHR35606">
    <property type="entry name" value="CELLULOSE-BINDING FAMILY II PROTEIN"/>
    <property type="match status" value="1"/>
</dbReference>
<dbReference type="Proteomes" id="UP000704712">
    <property type="component" value="Unassembled WGS sequence"/>
</dbReference>
<feature type="signal peptide" evidence="2">
    <location>
        <begin position="1"/>
        <end position="19"/>
    </location>
</feature>